<proteinExistence type="predicted"/>
<dbReference type="RefSeq" id="WP_209811275.1">
    <property type="nucleotide sequence ID" value="NZ_JAGGKT010000010.1"/>
</dbReference>
<name>A0ABS4GSP4_9BACL</name>
<feature type="domain" description="Phosphomevalonate dehydratase small subunit-like" evidence="2">
    <location>
        <begin position="31"/>
        <end position="109"/>
    </location>
</feature>
<dbReference type="EMBL" id="JAGGKT010000010">
    <property type="protein sequence ID" value="MBP1933261.1"/>
    <property type="molecule type" value="Genomic_DNA"/>
</dbReference>
<dbReference type="InterPro" id="IPR002840">
    <property type="entry name" value="PMDh-S-like_dom"/>
</dbReference>
<gene>
    <name evidence="3" type="ORF">J2Z37_003274</name>
</gene>
<sequence length="144" mass="15274">MVIIETVIRIKGKGFASGIAEGEAVVADTRISFWGGFDPKTGVIVQDGPLKGENISGKIMVFTSTKGSSGTSGMISLAQRGNNHPLAFVNQEVDCMAVLACIVCNIPMVGELEVNPLEYIQTGDYVRVDGDNGVLEVYKANIHA</sequence>
<dbReference type="PIRSF" id="PIRSF004966">
    <property type="entry name" value="UCP004966"/>
    <property type="match status" value="1"/>
</dbReference>
<dbReference type="Pfam" id="PF01989">
    <property type="entry name" value="AcnX_swivel_put"/>
    <property type="match status" value="1"/>
</dbReference>
<protein>
    <submittedName>
        <fullName evidence="3">Aconitase with swiveling domain</fullName>
    </submittedName>
</protein>
<evidence type="ECO:0000256" key="1">
    <source>
        <dbReference type="ARBA" id="ARBA00023239"/>
    </source>
</evidence>
<evidence type="ECO:0000313" key="3">
    <source>
        <dbReference type="EMBL" id="MBP1933261.1"/>
    </source>
</evidence>
<accession>A0ABS4GSP4</accession>
<organism evidence="3 4">
    <name type="scientific">Ammoniphilus resinae</name>
    <dbReference type="NCBI Taxonomy" id="861532"/>
    <lineage>
        <taxon>Bacteria</taxon>
        <taxon>Bacillati</taxon>
        <taxon>Bacillota</taxon>
        <taxon>Bacilli</taxon>
        <taxon>Bacillales</taxon>
        <taxon>Paenibacillaceae</taxon>
        <taxon>Aneurinibacillus group</taxon>
        <taxon>Ammoniphilus</taxon>
    </lineage>
</organism>
<dbReference type="Gene3D" id="3.50.30.10">
    <property type="entry name" value="Phosphohistidine domain"/>
    <property type="match status" value="1"/>
</dbReference>
<evidence type="ECO:0000259" key="2">
    <source>
        <dbReference type="Pfam" id="PF01989"/>
    </source>
</evidence>
<keyword evidence="1" id="KW-0456">Lyase</keyword>
<dbReference type="InterPro" id="IPR012016">
    <property type="entry name" value="PMDh-S-like"/>
</dbReference>
<evidence type="ECO:0000313" key="4">
    <source>
        <dbReference type="Proteomes" id="UP001519343"/>
    </source>
</evidence>
<comment type="caution">
    <text evidence="3">The sequence shown here is derived from an EMBL/GenBank/DDBJ whole genome shotgun (WGS) entry which is preliminary data.</text>
</comment>
<dbReference type="Proteomes" id="UP001519343">
    <property type="component" value="Unassembled WGS sequence"/>
</dbReference>
<keyword evidence="4" id="KW-1185">Reference proteome</keyword>
<dbReference type="CDD" id="cd01356">
    <property type="entry name" value="AcnX_swivel"/>
    <property type="match status" value="1"/>
</dbReference>
<reference evidence="3 4" key="1">
    <citation type="submission" date="2021-03" db="EMBL/GenBank/DDBJ databases">
        <title>Genomic Encyclopedia of Type Strains, Phase IV (KMG-IV): sequencing the most valuable type-strain genomes for metagenomic binning, comparative biology and taxonomic classification.</title>
        <authorList>
            <person name="Goeker M."/>
        </authorList>
    </citation>
    <scope>NUCLEOTIDE SEQUENCE [LARGE SCALE GENOMIC DNA]</scope>
    <source>
        <strain evidence="3 4">DSM 24738</strain>
    </source>
</reference>
<dbReference type="SUPFAM" id="SSF52016">
    <property type="entry name" value="LeuD/IlvD-like"/>
    <property type="match status" value="1"/>
</dbReference>